<name>A0A918DU12_9GAMM</name>
<organism evidence="2 3">
    <name type="scientific">Marinobacterium nitratireducens</name>
    <dbReference type="NCBI Taxonomy" id="518897"/>
    <lineage>
        <taxon>Bacteria</taxon>
        <taxon>Pseudomonadati</taxon>
        <taxon>Pseudomonadota</taxon>
        <taxon>Gammaproteobacteria</taxon>
        <taxon>Oceanospirillales</taxon>
        <taxon>Oceanospirillaceae</taxon>
        <taxon>Marinobacterium</taxon>
    </lineage>
</organism>
<proteinExistence type="predicted"/>
<gene>
    <name evidence="2" type="ORF">GCM10011348_23730</name>
</gene>
<comment type="caution">
    <text evidence="2">The sequence shown here is derived from an EMBL/GenBank/DDBJ whole genome shotgun (WGS) entry which is preliminary data.</text>
</comment>
<reference evidence="2 3" key="1">
    <citation type="journal article" date="2014" name="Int. J. Syst. Evol. Microbiol.">
        <title>Complete genome sequence of Corynebacterium casei LMG S-19264T (=DSM 44701T), isolated from a smear-ripened cheese.</title>
        <authorList>
            <consortium name="US DOE Joint Genome Institute (JGI-PGF)"/>
            <person name="Walter F."/>
            <person name="Albersmeier A."/>
            <person name="Kalinowski J."/>
            <person name="Ruckert C."/>
        </authorList>
    </citation>
    <scope>NUCLEOTIDE SEQUENCE [LARGE SCALE GENOMIC DNA]</scope>
    <source>
        <strain evidence="2 3">CGMCC 1.7286</strain>
    </source>
</reference>
<keyword evidence="3" id="KW-1185">Reference proteome</keyword>
<evidence type="ECO:0000256" key="1">
    <source>
        <dbReference type="SAM" id="MobiDB-lite"/>
    </source>
</evidence>
<evidence type="ECO:0000313" key="2">
    <source>
        <dbReference type="EMBL" id="GGO82408.1"/>
    </source>
</evidence>
<dbReference type="Proteomes" id="UP000599578">
    <property type="component" value="Unassembled WGS sequence"/>
</dbReference>
<evidence type="ECO:0000313" key="3">
    <source>
        <dbReference type="Proteomes" id="UP000599578"/>
    </source>
</evidence>
<feature type="compositionally biased region" description="Basic and acidic residues" evidence="1">
    <location>
        <begin position="1"/>
        <end position="10"/>
    </location>
</feature>
<dbReference type="EMBL" id="BMLT01000005">
    <property type="protein sequence ID" value="GGO82408.1"/>
    <property type="molecule type" value="Genomic_DNA"/>
</dbReference>
<accession>A0A918DU12</accession>
<sequence length="119" mass="13288">MNSRRWERRLAANGPGMEPDKTSPRGAAPTRNWLWERRLAANGPGMKPDKASPRGAAPTRNWLWERRLAANGPGMEPDKTSPRGAAPTRRLPRSYPVLRIPAEMPDIVTINARSRRLSG</sequence>
<protein>
    <submittedName>
        <fullName evidence="2">Uncharacterized protein</fullName>
    </submittedName>
</protein>
<feature type="region of interest" description="Disordered" evidence="1">
    <location>
        <begin position="69"/>
        <end position="93"/>
    </location>
</feature>
<dbReference type="AlphaFoldDB" id="A0A918DU12"/>
<feature type="region of interest" description="Disordered" evidence="1">
    <location>
        <begin position="1"/>
        <end position="32"/>
    </location>
</feature>